<dbReference type="PANTHER" id="PTHR38248">
    <property type="entry name" value="FUNK1 6"/>
    <property type="match status" value="1"/>
</dbReference>
<feature type="compositionally biased region" description="Acidic residues" evidence="1">
    <location>
        <begin position="174"/>
        <end position="188"/>
    </location>
</feature>
<feature type="region of interest" description="Disordered" evidence="1">
    <location>
        <begin position="1"/>
        <end position="55"/>
    </location>
</feature>
<evidence type="ECO:0000259" key="2">
    <source>
        <dbReference type="PROSITE" id="PS50011"/>
    </source>
</evidence>
<gene>
    <name evidence="3" type="ORF">NLI96_g7879</name>
</gene>
<reference evidence="3" key="1">
    <citation type="submission" date="2022-07" db="EMBL/GenBank/DDBJ databases">
        <title>Genome Sequence of Physisporinus lineatus.</title>
        <authorList>
            <person name="Buettner E."/>
        </authorList>
    </citation>
    <scope>NUCLEOTIDE SEQUENCE</scope>
    <source>
        <strain evidence="3">VT162</strain>
    </source>
</reference>
<dbReference type="Pfam" id="PF17667">
    <property type="entry name" value="Pkinase_fungal"/>
    <property type="match status" value="1"/>
</dbReference>
<dbReference type="GO" id="GO:0004672">
    <property type="term" value="F:protein kinase activity"/>
    <property type="evidence" value="ECO:0007669"/>
    <property type="project" value="InterPro"/>
</dbReference>
<protein>
    <recommendedName>
        <fullName evidence="2">Protein kinase domain-containing protein</fullName>
    </recommendedName>
</protein>
<dbReference type="Proteomes" id="UP001212997">
    <property type="component" value="Unassembled WGS sequence"/>
</dbReference>
<dbReference type="Gene3D" id="1.10.510.10">
    <property type="entry name" value="Transferase(Phosphotransferase) domain 1"/>
    <property type="match status" value="1"/>
</dbReference>
<dbReference type="SUPFAM" id="SSF56112">
    <property type="entry name" value="Protein kinase-like (PK-like)"/>
    <property type="match status" value="1"/>
</dbReference>
<feature type="domain" description="Protein kinase" evidence="2">
    <location>
        <begin position="390"/>
        <end position="697"/>
    </location>
</feature>
<dbReference type="PANTHER" id="PTHR38248:SF2">
    <property type="entry name" value="FUNK1 11"/>
    <property type="match status" value="1"/>
</dbReference>
<evidence type="ECO:0000313" key="4">
    <source>
        <dbReference type="Proteomes" id="UP001212997"/>
    </source>
</evidence>
<feature type="region of interest" description="Disordered" evidence="1">
    <location>
        <begin position="801"/>
        <end position="843"/>
    </location>
</feature>
<organism evidence="3 4">
    <name type="scientific">Meripilus lineatus</name>
    <dbReference type="NCBI Taxonomy" id="2056292"/>
    <lineage>
        <taxon>Eukaryota</taxon>
        <taxon>Fungi</taxon>
        <taxon>Dikarya</taxon>
        <taxon>Basidiomycota</taxon>
        <taxon>Agaricomycotina</taxon>
        <taxon>Agaricomycetes</taxon>
        <taxon>Polyporales</taxon>
        <taxon>Meripilaceae</taxon>
        <taxon>Meripilus</taxon>
    </lineage>
</organism>
<feature type="region of interest" description="Disordered" evidence="1">
    <location>
        <begin position="166"/>
        <end position="192"/>
    </location>
</feature>
<dbReference type="GO" id="GO:0005524">
    <property type="term" value="F:ATP binding"/>
    <property type="evidence" value="ECO:0007669"/>
    <property type="project" value="InterPro"/>
</dbReference>
<dbReference type="InterPro" id="IPR008266">
    <property type="entry name" value="Tyr_kinase_AS"/>
</dbReference>
<name>A0AAD5YEH7_9APHY</name>
<accession>A0AAD5YEH7</accession>
<proteinExistence type="predicted"/>
<evidence type="ECO:0000313" key="3">
    <source>
        <dbReference type="EMBL" id="KAJ3481126.1"/>
    </source>
</evidence>
<dbReference type="EMBL" id="JANAWD010000338">
    <property type="protein sequence ID" value="KAJ3481126.1"/>
    <property type="molecule type" value="Genomic_DNA"/>
</dbReference>
<dbReference type="PROSITE" id="PS50011">
    <property type="entry name" value="PROTEIN_KINASE_DOM"/>
    <property type="match status" value="1"/>
</dbReference>
<dbReference type="PROSITE" id="PS00109">
    <property type="entry name" value="PROTEIN_KINASE_TYR"/>
    <property type="match status" value="1"/>
</dbReference>
<dbReference type="AlphaFoldDB" id="A0AAD5YEH7"/>
<evidence type="ECO:0000256" key="1">
    <source>
        <dbReference type="SAM" id="MobiDB-lite"/>
    </source>
</evidence>
<comment type="caution">
    <text evidence="3">The sequence shown here is derived from an EMBL/GenBank/DDBJ whole genome shotgun (WGS) entry which is preliminary data.</text>
</comment>
<keyword evidence="4" id="KW-1185">Reference proteome</keyword>
<feature type="region of interest" description="Disordered" evidence="1">
    <location>
        <begin position="207"/>
        <end position="251"/>
    </location>
</feature>
<feature type="compositionally biased region" description="Acidic residues" evidence="1">
    <location>
        <begin position="227"/>
        <end position="237"/>
    </location>
</feature>
<dbReference type="InterPro" id="IPR040976">
    <property type="entry name" value="Pkinase_fungal"/>
</dbReference>
<feature type="compositionally biased region" description="Low complexity" evidence="1">
    <location>
        <begin position="801"/>
        <end position="811"/>
    </location>
</feature>
<dbReference type="InterPro" id="IPR011009">
    <property type="entry name" value="Kinase-like_dom_sf"/>
</dbReference>
<feature type="compositionally biased region" description="Polar residues" evidence="1">
    <location>
        <begin position="1"/>
        <end position="27"/>
    </location>
</feature>
<sequence>MESSSTNNVVDQSILASSSANSGQVEQNPLPPCSPKVTPRRINPYKSSVTTQDAKGEHKIAAEGMECQHAWVEYETFKDEFTTVPSLATDSKKPLKEVAPPKLTARDLKKKEKSMYGKLVPVLRRSLRSLLKKFDIGMTAFKEAKGSSTSARPPSGKVDLAIFEVPEGGSQEENTQEEESEDEPDIEGETSVRSAWDKIVIPIEIKNANQPSPFKPPPEFKPKDQSPEDEESEEPEDQQTKDQYSCPESGCIKGEANRGQLTSYVEKLFENQHRTHVFSIYIDGPQVYIIRWDRAGAVIAAPFNLLTEYHKLHQFLACLAKMTPAQLGYDDSIRPAQPSEAKMFLDFTTTDPVHQAYLEEARATRGGVAATISVVQIAGCDGRPNLRLAFGRPRLMGRGIVGRATRAYIAYDLDNQRLVFLKDYWHPASGSYHPELETYEKLRNAKVDFIATPLGGGDVYCSASRKSPQQTITQEYLPKPLGHEYPYSPRKHYRLVLEEVAQPLESYEAPYEMVLALYCAVVAHQQAWENAGVLHRDISGANILITGSGVKTRGILIDWDMCKYKDKEGVLSGPAFRSGTWLFMSAMLLKNPAKPHHVSDDIESFIHVINWLTFRFHIDWTDEKFAGFPNALQHFIDHHRDEKGVDVGGGAKFTNLTSGSPGFVVDLVKSPALRTLVGLLVDMCKEHYSSPDAAKWLYKDSEEVEDGEVFSAGLFPEEEDSAILPIRVRAATGKPLLNNHNHLLRSLRSALKLPWTPGKFGDQLKCKWVQDRGYKFAPFGTPRGGTASYHSAPLLQAVVQGGSNVSGSSSSRTRRRGDTEDNEDESVAKRVRRNHESKRGQSS</sequence>
<dbReference type="InterPro" id="IPR000719">
    <property type="entry name" value="Prot_kinase_dom"/>
</dbReference>